<keyword evidence="22" id="KW-1185">Reference proteome</keyword>
<keyword evidence="14 20" id="KW-0472">Membrane</keyword>
<evidence type="ECO:0000256" key="15">
    <source>
        <dbReference type="ARBA" id="ARBA00023166"/>
    </source>
</evidence>
<evidence type="ECO:0000256" key="16">
    <source>
        <dbReference type="ARBA" id="ARBA00023221"/>
    </source>
</evidence>
<feature type="transmembrane region" description="Helical" evidence="20">
    <location>
        <begin position="207"/>
        <end position="227"/>
    </location>
</feature>
<evidence type="ECO:0000256" key="10">
    <source>
        <dbReference type="ARBA" id="ARBA00022989"/>
    </source>
</evidence>
<evidence type="ECO:0000256" key="2">
    <source>
        <dbReference type="ARBA" id="ARBA00005402"/>
    </source>
</evidence>
<keyword evidence="12" id="KW-0756">Sterol biosynthesis</keyword>
<feature type="transmembrane region" description="Helical" evidence="20">
    <location>
        <begin position="152"/>
        <end position="169"/>
    </location>
</feature>
<dbReference type="OrthoDB" id="5326588at2759"/>
<evidence type="ECO:0000256" key="4">
    <source>
        <dbReference type="ARBA" id="ARBA00022548"/>
    </source>
</evidence>
<evidence type="ECO:0000256" key="13">
    <source>
        <dbReference type="ARBA" id="ARBA00023098"/>
    </source>
</evidence>
<evidence type="ECO:0000256" key="3">
    <source>
        <dbReference type="ARBA" id="ARBA00022516"/>
    </source>
</evidence>
<dbReference type="InterPro" id="IPR001171">
    <property type="entry name" value="ERG24_DHCR-like"/>
</dbReference>
<keyword evidence="4" id="KW-0153">Cholesterol metabolism</keyword>
<comment type="subcellular location">
    <subcellularLocation>
        <location evidence="1">Endoplasmic reticulum membrane</location>
        <topology evidence="1">Multi-pass membrane protein</topology>
    </subcellularLocation>
</comment>
<comment type="similarity">
    <text evidence="2">Belongs to the ERG4/ERG24 family.</text>
</comment>
<evidence type="ECO:0000256" key="6">
    <source>
        <dbReference type="ARBA" id="ARBA00022778"/>
    </source>
</evidence>
<comment type="caution">
    <text evidence="21">The sequence shown here is derived from an EMBL/GenBank/DDBJ whole genome shotgun (WGS) entry which is preliminary data.</text>
</comment>
<name>A0A1Z5J6Y9_FISSO</name>
<dbReference type="PROSITE" id="PS01018">
    <property type="entry name" value="STEROL_REDUCT_2"/>
    <property type="match status" value="1"/>
</dbReference>
<dbReference type="GO" id="GO:0005789">
    <property type="term" value="C:endoplasmic reticulum membrane"/>
    <property type="evidence" value="ECO:0007669"/>
    <property type="project" value="UniProtKB-SubCell"/>
</dbReference>
<evidence type="ECO:0000256" key="20">
    <source>
        <dbReference type="SAM" id="Phobius"/>
    </source>
</evidence>
<evidence type="ECO:0000256" key="17">
    <source>
        <dbReference type="ARBA" id="ARBA00038851"/>
    </source>
</evidence>
<evidence type="ECO:0000256" key="5">
    <source>
        <dbReference type="ARBA" id="ARBA00022692"/>
    </source>
</evidence>
<organism evidence="21 22">
    <name type="scientific">Fistulifera solaris</name>
    <name type="common">Oleaginous diatom</name>
    <dbReference type="NCBI Taxonomy" id="1519565"/>
    <lineage>
        <taxon>Eukaryota</taxon>
        <taxon>Sar</taxon>
        <taxon>Stramenopiles</taxon>
        <taxon>Ochrophyta</taxon>
        <taxon>Bacillariophyta</taxon>
        <taxon>Bacillariophyceae</taxon>
        <taxon>Bacillariophycidae</taxon>
        <taxon>Naviculales</taxon>
        <taxon>Naviculaceae</taxon>
        <taxon>Fistulifera</taxon>
    </lineage>
</organism>
<dbReference type="Pfam" id="PF01222">
    <property type="entry name" value="ERG4_ERG24"/>
    <property type="match status" value="1"/>
</dbReference>
<dbReference type="Gene3D" id="1.20.120.1630">
    <property type="match status" value="1"/>
</dbReference>
<evidence type="ECO:0000256" key="11">
    <source>
        <dbReference type="ARBA" id="ARBA00023002"/>
    </source>
</evidence>
<dbReference type="PANTHER" id="PTHR21257:SF38">
    <property type="entry name" value="7-DEHYDROCHOLESTEROL REDUCTASE"/>
    <property type="match status" value="1"/>
</dbReference>
<dbReference type="AlphaFoldDB" id="A0A1Z5J6Y9"/>
<evidence type="ECO:0000256" key="18">
    <source>
        <dbReference type="ARBA" id="ARBA00039984"/>
    </source>
</evidence>
<evidence type="ECO:0000256" key="8">
    <source>
        <dbReference type="ARBA" id="ARBA00022857"/>
    </source>
</evidence>
<feature type="transmembrane region" description="Helical" evidence="20">
    <location>
        <begin position="271"/>
        <end position="289"/>
    </location>
</feature>
<evidence type="ECO:0000256" key="14">
    <source>
        <dbReference type="ARBA" id="ARBA00023136"/>
    </source>
</evidence>
<keyword evidence="13" id="KW-0443">Lipid metabolism</keyword>
<keyword evidence="15" id="KW-1207">Sterol metabolism</keyword>
<feature type="transmembrane region" description="Helical" evidence="20">
    <location>
        <begin position="301"/>
        <end position="321"/>
    </location>
</feature>
<keyword evidence="3" id="KW-0444">Lipid biosynthesis</keyword>
<dbReference type="InterPro" id="IPR018083">
    <property type="entry name" value="Sterol_reductase_CS"/>
</dbReference>
<gene>
    <name evidence="21" type="ORF">FisN_11Lh261</name>
</gene>
<protein>
    <recommendedName>
        <fullName evidence="18">7-dehydrocholesterol reductase</fullName>
        <ecNumber evidence="17">1.3.1.21</ecNumber>
    </recommendedName>
    <alternativeName>
        <fullName evidence="19">Sterol Delta(7)-reductase</fullName>
    </alternativeName>
</protein>
<proteinExistence type="inferred from homology"/>
<dbReference type="FunFam" id="1.20.120.1630:FF:000006">
    <property type="entry name" value="Putative 7-dehydrocholesterol reductase"/>
    <property type="match status" value="1"/>
</dbReference>
<dbReference type="GO" id="GO:0006695">
    <property type="term" value="P:cholesterol biosynthetic process"/>
    <property type="evidence" value="ECO:0007669"/>
    <property type="project" value="UniProtKB-KW"/>
</dbReference>
<dbReference type="GO" id="GO:0047598">
    <property type="term" value="F:7-dehydrocholesterol reductase activity"/>
    <property type="evidence" value="ECO:0007669"/>
    <property type="project" value="UniProtKB-EC"/>
</dbReference>
<evidence type="ECO:0000313" key="22">
    <source>
        <dbReference type="Proteomes" id="UP000198406"/>
    </source>
</evidence>
<keyword evidence="10 20" id="KW-1133">Transmembrane helix</keyword>
<dbReference type="GO" id="GO:0016132">
    <property type="term" value="P:brassinosteroid biosynthetic process"/>
    <property type="evidence" value="ECO:0007669"/>
    <property type="project" value="TreeGrafter"/>
</dbReference>
<feature type="transmembrane region" description="Helical" evidence="20">
    <location>
        <begin position="24"/>
        <end position="45"/>
    </location>
</feature>
<dbReference type="EC" id="1.3.1.21" evidence="17"/>
<evidence type="ECO:0000256" key="9">
    <source>
        <dbReference type="ARBA" id="ARBA00022955"/>
    </source>
</evidence>
<keyword evidence="6" id="KW-0152">Cholesterol biosynthesis</keyword>
<evidence type="ECO:0000256" key="7">
    <source>
        <dbReference type="ARBA" id="ARBA00022824"/>
    </source>
</evidence>
<reference evidence="21 22" key="1">
    <citation type="journal article" date="2015" name="Plant Cell">
        <title>Oil accumulation by the oleaginous diatom Fistulifera solaris as revealed by the genome and transcriptome.</title>
        <authorList>
            <person name="Tanaka T."/>
            <person name="Maeda Y."/>
            <person name="Veluchamy A."/>
            <person name="Tanaka M."/>
            <person name="Abida H."/>
            <person name="Marechal E."/>
            <person name="Bowler C."/>
            <person name="Muto M."/>
            <person name="Sunaga Y."/>
            <person name="Tanaka M."/>
            <person name="Yoshino T."/>
            <person name="Taniguchi T."/>
            <person name="Fukuda Y."/>
            <person name="Nemoto M."/>
            <person name="Matsumoto M."/>
            <person name="Wong P.S."/>
            <person name="Aburatani S."/>
            <person name="Fujibuchi W."/>
        </authorList>
    </citation>
    <scope>NUCLEOTIDE SEQUENCE [LARGE SCALE GENOMIC DNA]</scope>
    <source>
        <strain evidence="21 22">JPCC DA0580</strain>
    </source>
</reference>
<dbReference type="InParanoid" id="A0A1Z5J6Y9"/>
<keyword evidence="8" id="KW-0521">NADP</keyword>
<keyword evidence="7" id="KW-0256">Endoplasmic reticulum</keyword>
<dbReference type="EMBL" id="BDSP01000013">
    <property type="protein sequence ID" value="GAX09765.1"/>
    <property type="molecule type" value="Genomic_DNA"/>
</dbReference>
<accession>A0A1Z5J6Y9</accession>
<keyword evidence="16" id="KW-0753">Steroid metabolism</keyword>
<evidence type="ECO:0000256" key="12">
    <source>
        <dbReference type="ARBA" id="ARBA00023011"/>
    </source>
</evidence>
<feature type="transmembrane region" description="Helical" evidence="20">
    <location>
        <begin position="233"/>
        <end position="250"/>
    </location>
</feature>
<dbReference type="Proteomes" id="UP000198406">
    <property type="component" value="Unassembled WGS sequence"/>
</dbReference>
<evidence type="ECO:0000313" key="21">
    <source>
        <dbReference type="EMBL" id="GAX09765.1"/>
    </source>
</evidence>
<keyword evidence="9" id="KW-0752">Steroid biosynthesis</keyword>
<sequence>MVSSSSKSNNDWSSGKGLLPGREVLGPLILMASTPCVSIIFFHVCANMQGNFIAFASTCMEKGFFSFLNEIWPNPWNPIVWKWILTFFAFQLFLMKAVPGKTFEGNLTPTGHRPVYTANGTACYLITLLSILLLGYTGAWNPAQVYDHFGEILSSMNIFAWCFCTMLLIKGYVAPSSTDGGTTGILVQDFFWGMELYPRILGWDVKLFTNCRAGMMFWAVGILCFAYKNHELYGLQAGMAVSVALQLVYISKFYHWEMGYMCSMDIQHDRAGYYICWGCLVWVPAVYTSQAFYLTKNAPDLSIGAALAIFLAGWLCIFINYDSDQQRFLFRQTNGHCKIWGKVPDKIVAKYKTSSGQTRESLLLVDGWWKLSRHFHYVPEILASFFWSVSALNSGFVGPYFYTIYLTILLTDRAFRDDDRCRKKYGRHWEEYCKQVPYKIVPGVI</sequence>
<evidence type="ECO:0000256" key="1">
    <source>
        <dbReference type="ARBA" id="ARBA00004477"/>
    </source>
</evidence>
<dbReference type="PANTHER" id="PTHR21257">
    <property type="entry name" value="DELTA(14)-STEROL REDUCTASE"/>
    <property type="match status" value="1"/>
</dbReference>
<keyword evidence="5 20" id="KW-0812">Transmembrane</keyword>
<keyword evidence="11 21" id="KW-0560">Oxidoreductase</keyword>
<feature type="transmembrane region" description="Helical" evidence="20">
    <location>
        <begin position="116"/>
        <end position="140"/>
    </location>
</feature>
<evidence type="ECO:0000256" key="19">
    <source>
        <dbReference type="ARBA" id="ARBA00042688"/>
    </source>
</evidence>